<evidence type="ECO:0000313" key="3">
    <source>
        <dbReference type="Proteomes" id="UP000092634"/>
    </source>
</evidence>
<feature type="signal peptide" evidence="1">
    <location>
        <begin position="1"/>
        <end position="29"/>
    </location>
</feature>
<comment type="caution">
    <text evidence="2">The sequence shown here is derived from an EMBL/GenBank/DDBJ whole genome shotgun (WGS) entry which is preliminary data.</text>
</comment>
<gene>
    <name evidence="2" type="ORF">BA896_006160</name>
</gene>
<reference evidence="2 3" key="1">
    <citation type="submission" date="2016-10" db="EMBL/GenBank/DDBJ databases">
        <title>Updated version of Genome Assembly of Janthinobacterium lividum ERGS5:01.</title>
        <authorList>
            <person name="Kumar R."/>
            <person name="Acharya V."/>
            <person name="Singh D."/>
        </authorList>
    </citation>
    <scope>NUCLEOTIDE SEQUENCE [LARGE SCALE GENOMIC DNA]</scope>
    <source>
        <strain evidence="2 3">ERGS5:01</strain>
    </source>
</reference>
<dbReference type="EMBL" id="MAQB02000001">
    <property type="protein sequence ID" value="OFJ48562.1"/>
    <property type="molecule type" value="Genomic_DNA"/>
</dbReference>
<keyword evidence="1" id="KW-0732">Signal</keyword>
<feature type="chain" id="PRO_5009214640" description="Spore coat protein U domain-containing protein" evidence="1">
    <location>
        <begin position="30"/>
        <end position="118"/>
    </location>
</feature>
<dbReference type="Proteomes" id="UP000092634">
    <property type="component" value="Unassembled WGS sequence"/>
</dbReference>
<evidence type="ECO:0008006" key="4">
    <source>
        <dbReference type="Google" id="ProtNLM"/>
    </source>
</evidence>
<sequence length="118" mass="12276">MLRVIFLRRIAAASVALASTAFLPGAADAAVYLTASNTATIAPALKIIANCTLATANLDCGQSQGVAAIAVNVNTIVGVTRTHPAPTATSRLSRTPFTFRPSQVFGLQLRYFSIVVLS</sequence>
<name>A0A1E8PQI3_9BURK</name>
<evidence type="ECO:0000256" key="1">
    <source>
        <dbReference type="SAM" id="SignalP"/>
    </source>
</evidence>
<protein>
    <recommendedName>
        <fullName evidence="4">Spore coat protein U domain-containing protein</fullName>
    </recommendedName>
</protein>
<accession>A0A1E8PQI3</accession>
<dbReference type="AlphaFoldDB" id="A0A1E8PQI3"/>
<proteinExistence type="predicted"/>
<organism evidence="2 3">
    <name type="scientific">Janthinobacterium lividum</name>
    <dbReference type="NCBI Taxonomy" id="29581"/>
    <lineage>
        <taxon>Bacteria</taxon>
        <taxon>Pseudomonadati</taxon>
        <taxon>Pseudomonadota</taxon>
        <taxon>Betaproteobacteria</taxon>
        <taxon>Burkholderiales</taxon>
        <taxon>Oxalobacteraceae</taxon>
        <taxon>Janthinobacterium</taxon>
    </lineage>
</organism>
<evidence type="ECO:0000313" key="2">
    <source>
        <dbReference type="EMBL" id="OFJ48562.1"/>
    </source>
</evidence>